<evidence type="ECO:0000259" key="2">
    <source>
        <dbReference type="Pfam" id="PF07853"/>
    </source>
</evidence>
<accession>A0A2H1JYF1</accession>
<name>A0A1D7W097_BREAU</name>
<reference evidence="4 6" key="3">
    <citation type="submission" date="2017-03" db="EMBL/GenBank/DDBJ databases">
        <authorList>
            <person name="Afonso C.L."/>
            <person name="Miller P.J."/>
            <person name="Scott M.A."/>
            <person name="Spackman E."/>
            <person name="Goraichik I."/>
            <person name="Dimitrov K.M."/>
            <person name="Suarez D.L."/>
            <person name="Swayne D.E."/>
        </authorList>
    </citation>
    <scope>NUCLEOTIDE SEQUENCE [LARGE SCALE GENOMIC DNA]</scope>
    <source>
        <strain evidence="4">8</strain>
        <strain evidence="6">8(6)</strain>
    </source>
</reference>
<keyword evidence="1" id="KW-0812">Transmembrane</keyword>
<dbReference type="PATRIC" id="fig|1703.10.peg.767"/>
<reference evidence="3" key="1">
    <citation type="submission" date="2016-09" db="EMBL/GenBank/DDBJ databases">
        <title>Complete Genome Sequence of Brevibacterium aurantiacum SMQ-1335.</title>
        <authorList>
            <person name="de Melo A.G."/>
            <person name="Labrie S.J."/>
            <person name="Dumaresq J."/>
            <person name="Roberts R.J."/>
            <person name="Tremblay D.M."/>
            <person name="Moineau S."/>
        </authorList>
    </citation>
    <scope>NUCLEOTIDE SEQUENCE</scope>
    <source>
        <strain evidence="3">SMQ-1335</strain>
    </source>
</reference>
<feature type="transmembrane region" description="Helical" evidence="1">
    <location>
        <begin position="24"/>
        <end position="42"/>
    </location>
</feature>
<evidence type="ECO:0000313" key="6">
    <source>
        <dbReference type="Proteomes" id="UP000234300"/>
    </source>
</evidence>
<feature type="transmembrane region" description="Helical" evidence="1">
    <location>
        <begin position="136"/>
        <end position="153"/>
    </location>
</feature>
<feature type="transmembrane region" description="Helical" evidence="1">
    <location>
        <begin position="110"/>
        <end position="130"/>
    </location>
</feature>
<dbReference type="InterPro" id="IPR012867">
    <property type="entry name" value="DUF1648"/>
</dbReference>
<evidence type="ECO:0000256" key="1">
    <source>
        <dbReference type="SAM" id="Phobius"/>
    </source>
</evidence>
<sequence length="160" mass="17118">MVGHDNYATNYVTGTLTKWVRRSTLLATGVLSAVLLAGYPFLPDLIPTHFDLAGRADSYGPSWTLFVLVGLLCVLIAATSWLSTRPQMLNFPVVVTAENAQSVFRESERMMVWGSAALFIVYVGTAISVWGGYGAPFFLAGILGLATATILGVKRTLSAG</sequence>
<dbReference type="RefSeq" id="WP_069599540.1">
    <property type="nucleotide sequence ID" value="NZ_CP017150.1"/>
</dbReference>
<dbReference type="Pfam" id="PF07853">
    <property type="entry name" value="DUF1648"/>
    <property type="match status" value="1"/>
</dbReference>
<organism evidence="3 5">
    <name type="scientific">Brevibacterium aurantiacum</name>
    <dbReference type="NCBI Taxonomy" id="273384"/>
    <lineage>
        <taxon>Bacteria</taxon>
        <taxon>Bacillati</taxon>
        <taxon>Actinomycetota</taxon>
        <taxon>Actinomycetes</taxon>
        <taxon>Micrococcales</taxon>
        <taxon>Brevibacteriaceae</taxon>
        <taxon>Brevibacterium</taxon>
    </lineage>
</organism>
<keyword evidence="1" id="KW-1133">Transmembrane helix</keyword>
<dbReference type="Proteomes" id="UP000234300">
    <property type="component" value="Unassembled WGS sequence"/>
</dbReference>
<feature type="transmembrane region" description="Helical" evidence="1">
    <location>
        <begin position="62"/>
        <end position="82"/>
    </location>
</feature>
<dbReference type="AlphaFoldDB" id="A0A1D7W097"/>
<gene>
    <name evidence="4" type="ORF">BAURA86_02214</name>
    <name evidence="3" type="ORF">BLSMQ_0747</name>
</gene>
<dbReference type="KEGG" id="blin:BLSMQ_0747"/>
<proteinExistence type="predicted"/>
<dbReference type="EMBL" id="FXZI01000007">
    <property type="protein sequence ID" value="SMX92525.1"/>
    <property type="molecule type" value="Genomic_DNA"/>
</dbReference>
<keyword evidence="1" id="KW-0472">Membrane</keyword>
<dbReference type="eggNOG" id="COG4194">
    <property type="taxonomic scope" value="Bacteria"/>
</dbReference>
<dbReference type="Proteomes" id="UP000094793">
    <property type="component" value="Chromosome"/>
</dbReference>
<evidence type="ECO:0000313" key="5">
    <source>
        <dbReference type="Proteomes" id="UP000094793"/>
    </source>
</evidence>
<feature type="domain" description="DUF1648" evidence="2">
    <location>
        <begin position="33"/>
        <end position="71"/>
    </location>
</feature>
<reference evidence="5" key="2">
    <citation type="submission" date="2016-09" db="EMBL/GenBank/DDBJ databases">
        <title>Complete Genome Sequence of Brevibacterium linens SMQ-1335.</title>
        <authorList>
            <person name="de Melo A.G."/>
            <person name="Labrie S.J."/>
            <person name="Dumaresq J."/>
            <person name="Roberts R.J."/>
            <person name="Tremblay D.M."/>
            <person name="Moineau S."/>
        </authorList>
    </citation>
    <scope>NUCLEOTIDE SEQUENCE [LARGE SCALE GENOMIC DNA]</scope>
    <source>
        <strain evidence="5">SMQ-1335</strain>
    </source>
</reference>
<evidence type="ECO:0000313" key="3">
    <source>
        <dbReference type="EMBL" id="AOP52461.1"/>
    </source>
</evidence>
<dbReference type="EMBL" id="CP017150">
    <property type="protein sequence ID" value="AOP52461.1"/>
    <property type="molecule type" value="Genomic_DNA"/>
</dbReference>
<protein>
    <recommendedName>
        <fullName evidence="2">DUF1648 domain-containing protein</fullName>
    </recommendedName>
</protein>
<accession>A0A1D7W097</accession>
<dbReference type="OrthoDB" id="9808690at2"/>
<evidence type="ECO:0000313" key="4">
    <source>
        <dbReference type="EMBL" id="SMX92525.1"/>
    </source>
</evidence>